<evidence type="ECO:0000313" key="1">
    <source>
        <dbReference type="EMBL" id="AIZ57262.1"/>
    </source>
</evidence>
<dbReference type="AlphaFoldDB" id="A0A0A7LG37"/>
<protein>
    <submittedName>
        <fullName evidence="1">Uncharacterized protein</fullName>
    </submittedName>
</protein>
<dbReference type="Gene3D" id="1.10.10.10">
    <property type="entry name" value="Winged helix-like DNA-binding domain superfamily/Winged helix DNA-binding domain"/>
    <property type="match status" value="1"/>
</dbReference>
<dbReference type="SUPFAM" id="SSF46785">
    <property type="entry name" value="Winged helix' DNA-binding domain"/>
    <property type="match status" value="1"/>
</dbReference>
<proteinExistence type="predicted"/>
<evidence type="ECO:0000313" key="2">
    <source>
        <dbReference type="Proteomes" id="UP000030787"/>
    </source>
</evidence>
<dbReference type="InterPro" id="IPR036388">
    <property type="entry name" value="WH-like_DNA-bd_sf"/>
</dbReference>
<reference evidence="1 2" key="1">
    <citation type="journal article" date="2014" name="Appl. Environ. Microbiol.">
        <title>Comparative Genome Analysis of 'Candidatus Methanoplasma termitum' Indicates a New Mode of Energy Metabolism in the Seventh Order of Methanogens.</title>
        <authorList>
            <person name="Lang K."/>
            <person name="Schuldes J."/>
            <person name="Klingl A."/>
            <person name="Poehlein A."/>
            <person name="Daniel R."/>
            <person name="Brune A."/>
        </authorList>
    </citation>
    <scope>NUCLEOTIDE SEQUENCE [LARGE SCALE GENOMIC DNA]</scope>
    <source>
        <strain evidence="2">Mpt1</strain>
    </source>
</reference>
<dbReference type="HOGENOM" id="CLU_1691464_0_0_2"/>
<dbReference type="Pfam" id="PF12840">
    <property type="entry name" value="HTH_20"/>
    <property type="match status" value="1"/>
</dbReference>
<dbReference type="GeneID" id="24819062"/>
<keyword evidence="2" id="KW-1185">Reference proteome</keyword>
<dbReference type="InterPro" id="IPR036390">
    <property type="entry name" value="WH_DNA-bd_sf"/>
</dbReference>
<sequence>MNAVADKDIVAETFLVQIGYIPKGYDPKTSASSVRDSVPYRLFMDFFMKNMGKAWAVEELAALLETTKPTIYRHINKLKSMDLLESIDVEFDGAMRKGYRIRYGDLSKAWSFTEANVNMAMENYKRTVSHFQSLAKAEKE</sequence>
<dbReference type="EMBL" id="CP010070">
    <property type="protein sequence ID" value="AIZ57262.1"/>
    <property type="molecule type" value="Genomic_DNA"/>
</dbReference>
<dbReference type="STRING" id="1577791.Mpt1_c14040"/>
<dbReference type="Proteomes" id="UP000030787">
    <property type="component" value="Chromosome"/>
</dbReference>
<organism evidence="1 2">
    <name type="scientific">Candidatus Methanoplasma termitum</name>
    <dbReference type="NCBI Taxonomy" id="1577791"/>
    <lineage>
        <taxon>Archaea</taxon>
        <taxon>Methanobacteriati</taxon>
        <taxon>Thermoplasmatota</taxon>
        <taxon>Thermoplasmata</taxon>
        <taxon>Methanomassiliicoccales</taxon>
        <taxon>Methanomassiliicoccaceae</taxon>
        <taxon>Candidatus Methanoplasma</taxon>
    </lineage>
</organism>
<dbReference type="KEGG" id="mear:Mpt1_c14040"/>
<name>A0A0A7LG37_9ARCH</name>
<accession>A0A0A7LG37</accession>
<gene>
    <name evidence="1" type="ORF">Mpt1_c14040</name>
</gene>
<dbReference type="RefSeq" id="WP_082007287.1">
    <property type="nucleotide sequence ID" value="NZ_CP010070.1"/>
</dbReference>